<dbReference type="InterPro" id="IPR015940">
    <property type="entry name" value="UBA"/>
</dbReference>
<dbReference type="Pfam" id="PF25033">
    <property type="entry name" value="VPS13_M"/>
    <property type="match status" value="1"/>
</dbReference>
<dbReference type="EnsemblMetazoa" id="SCAU003963-RA">
    <property type="protein sequence ID" value="SCAU003963-PA"/>
    <property type="gene ID" value="SCAU003963"/>
</dbReference>
<dbReference type="GO" id="GO:0007005">
    <property type="term" value="P:mitochondrion organization"/>
    <property type="evidence" value="ECO:0007669"/>
    <property type="project" value="TreeGrafter"/>
</dbReference>
<dbReference type="InterPro" id="IPR026847">
    <property type="entry name" value="VPS13"/>
</dbReference>
<proteinExistence type="predicted"/>
<sequence>MQSKKQSRSLEKDAVLAIDMSSVKYVHTKRFIIELQLFVKELLQLQSPVMNHIKSADEKNRNSNFQKIGLEVHADSPIILFPVSHNSNHLLIADLGKFSLKNIFAYYNHTLSEERQSTDTSFHEIIDVMNIDLLNINLLTGKREINNLACTPGEDSGILHVGNFCIVNLGKTIFKEKCHLKIHVIRNTEPDVSHNIPDIKIKGTLSELNGLINVQQYKLIRGFLKYNLGETIDDVYFNYQMNLNESLEILSSITKVNVPQAVDVWNTLSINFILDNVTIYLAEPCELQGYGGYGSSGANLACIKFIKSNLEIDLYSDGSQDIDLISSEILLMDARESSRKSTPNNCFKHILKPSTGGGSTKSTVQAEIHSRSRGDVSKYTILLNNMRIMALLDYLESLKNFLNEEPLMSSLVIEKKSASRHGATQSQQPFATTFTEDTDVKNEFVLNITNSEIVFVENSAQSDSNAIILKSTTVFSYKPNSSVVPVSVDINHLEIFSCILGSENESSLSIIDPFTLNMELRNNCFHIFIPNQVFLRVSYNDVMLFSRMMQSIPKQTQHSAPPQSSVIDDFEKIAPLVAMGFKPDECWSAMHINNNNLNEAAIWMSQHKQKSTTSRVNISNISFNASSVSICIIDDCLDADVPLLEFSLCQLNIDQNFNLSTEANQAVCYDGKVESIISSNYYNRRLSGWEPIIEAWECCGNWKFLRSKFENLKTLHVNVFSKQTLKFNVTSTLIELCEIVRKNWTEDFVRSSTSDSLNVNSKQRHPFVPFALKNLTGEPLLFKIFYSHVGGITRTEINNKQDLLCNWISAQHNEIVPFDFGPQSKWRHLDSHKLNMHQILVQIHGWTLIGPISIDKVGTFFRYANLDMQYNKKTRIVFEISLCGSAQKLITVRSALNVVNNTEKPFLLHMKLKGDYENAVMALDPLQKITIPLRYLDSTLFIKPYLESDLQNKVYELVRNDDNGSFRKYLSEQVDETAFCTHSISWLNCVLQESIQDVHSCFLPNKVPFHVISDIRKDKYPMRDVGALPGHTINILPPLKLKNLLCCDVLYKISGHIEGRIDATKQIEIYSIDITDSFSLSLSLDNYRLSGQIKIPLGHTGIVETKFKLIDILNRELFLRVSIQSFQGKGMDIFIGAPIWIINKTGLPLIFRQEGTNQPSSGQFDDHEYAREVSPLIFSFSDQEGAPLLEFRLGKSYGNNNPWCKSFGINRETTFRELKAENSKINYVIGVNIHRGKGLYFSTTFVTLTPRFQLYNRTTKKLHFMQKCDVKNSV</sequence>
<dbReference type="VEuPathDB" id="VectorBase:SCAU003963"/>
<dbReference type="Proteomes" id="UP000095300">
    <property type="component" value="Unassembled WGS sequence"/>
</dbReference>
<organism evidence="2 3">
    <name type="scientific">Stomoxys calcitrans</name>
    <name type="common">Stable fly</name>
    <name type="synonym">Conops calcitrans</name>
    <dbReference type="NCBI Taxonomy" id="35570"/>
    <lineage>
        <taxon>Eukaryota</taxon>
        <taxon>Metazoa</taxon>
        <taxon>Ecdysozoa</taxon>
        <taxon>Arthropoda</taxon>
        <taxon>Hexapoda</taxon>
        <taxon>Insecta</taxon>
        <taxon>Pterygota</taxon>
        <taxon>Neoptera</taxon>
        <taxon>Endopterygota</taxon>
        <taxon>Diptera</taxon>
        <taxon>Brachycera</taxon>
        <taxon>Muscomorpha</taxon>
        <taxon>Muscoidea</taxon>
        <taxon>Muscidae</taxon>
        <taxon>Stomoxys</taxon>
    </lineage>
</organism>
<evidence type="ECO:0000313" key="2">
    <source>
        <dbReference type="EnsemblMetazoa" id="SCAU003963-PA"/>
    </source>
</evidence>
<name>A0A1I8P1H8_STOCA</name>
<keyword evidence="3" id="KW-1185">Reference proteome</keyword>
<dbReference type="InterPro" id="IPR009060">
    <property type="entry name" value="UBA-like_sf"/>
</dbReference>
<gene>
    <name evidence="2" type="primary">106082972</name>
</gene>
<evidence type="ECO:0000259" key="1">
    <source>
        <dbReference type="PROSITE" id="PS50030"/>
    </source>
</evidence>
<dbReference type="GO" id="GO:0045053">
    <property type="term" value="P:protein retention in Golgi apparatus"/>
    <property type="evidence" value="ECO:0007669"/>
    <property type="project" value="TreeGrafter"/>
</dbReference>
<dbReference type="PANTHER" id="PTHR16166:SF141">
    <property type="entry name" value="INTERMEMBRANE LIPID TRANSFER PROTEIN VPS13D"/>
    <property type="match status" value="1"/>
</dbReference>
<dbReference type="GO" id="GO:0006623">
    <property type="term" value="P:protein targeting to vacuole"/>
    <property type="evidence" value="ECO:0007669"/>
    <property type="project" value="TreeGrafter"/>
</dbReference>
<dbReference type="Gene3D" id="1.10.8.10">
    <property type="entry name" value="DNA helicase RuvA subunit, C-terminal domain"/>
    <property type="match status" value="1"/>
</dbReference>
<dbReference type="PANTHER" id="PTHR16166">
    <property type="entry name" value="VACUOLAR PROTEIN SORTING-ASSOCIATED PROTEIN VPS13"/>
    <property type="match status" value="1"/>
</dbReference>
<protein>
    <recommendedName>
        <fullName evidence="1">UBA domain-containing protein</fullName>
    </recommendedName>
</protein>
<dbReference type="InterPro" id="IPR009543">
    <property type="entry name" value="VPS13_VAB"/>
</dbReference>
<dbReference type="PROSITE" id="PS50030">
    <property type="entry name" value="UBA"/>
    <property type="match status" value="1"/>
</dbReference>
<dbReference type="SUPFAM" id="SSF46934">
    <property type="entry name" value="UBA-like"/>
    <property type="match status" value="1"/>
</dbReference>
<dbReference type="STRING" id="35570.A0A1I8P1H8"/>
<feature type="domain" description="UBA" evidence="1">
    <location>
        <begin position="566"/>
        <end position="607"/>
    </location>
</feature>
<dbReference type="Pfam" id="PF25036">
    <property type="entry name" value="VPS13_VAB"/>
    <property type="match status" value="1"/>
</dbReference>
<dbReference type="InterPro" id="IPR056747">
    <property type="entry name" value="VPS13-like_M"/>
</dbReference>
<evidence type="ECO:0000313" key="3">
    <source>
        <dbReference type="Proteomes" id="UP000095300"/>
    </source>
</evidence>
<dbReference type="AlphaFoldDB" id="A0A1I8P1H8"/>
<accession>A0A1I8P1H8</accession>
<reference evidence="2" key="1">
    <citation type="submission" date="2020-05" db="UniProtKB">
        <authorList>
            <consortium name="EnsemblMetazoa"/>
        </authorList>
    </citation>
    <scope>IDENTIFICATION</scope>
    <source>
        <strain evidence="2">USDA</strain>
    </source>
</reference>